<dbReference type="Pfam" id="PF10672">
    <property type="entry name" value="Methyltrans_SAM"/>
    <property type="match status" value="1"/>
</dbReference>
<feature type="domain" description="S-adenosylmethionine-dependent methyltransferase" evidence="4">
    <location>
        <begin position="91"/>
        <end position="211"/>
    </location>
</feature>
<dbReference type="RefSeq" id="WP_227732560.1">
    <property type="nucleotide sequence ID" value="NZ_JAJEPV010000006.1"/>
</dbReference>
<evidence type="ECO:0000256" key="3">
    <source>
        <dbReference type="ARBA" id="ARBA00022691"/>
    </source>
</evidence>
<dbReference type="SUPFAM" id="SSF53335">
    <property type="entry name" value="S-adenosyl-L-methionine-dependent methyltransferases"/>
    <property type="match status" value="1"/>
</dbReference>
<dbReference type="EMBL" id="JAJEPV010000006">
    <property type="protein sequence ID" value="MCC2118727.1"/>
    <property type="molecule type" value="Genomic_DNA"/>
</dbReference>
<evidence type="ECO:0000313" key="5">
    <source>
        <dbReference type="EMBL" id="MCC2118727.1"/>
    </source>
</evidence>
<keyword evidence="2 5" id="KW-0808">Transferase</keyword>
<dbReference type="PANTHER" id="PTHR43042:SF2">
    <property type="entry name" value="SAM-DEPENDENT METHYLTRANSFERASE"/>
    <property type="match status" value="1"/>
</dbReference>
<evidence type="ECO:0000256" key="2">
    <source>
        <dbReference type="ARBA" id="ARBA00022679"/>
    </source>
</evidence>
<comment type="caution">
    <text evidence="5">The sequence shown here is derived from an EMBL/GenBank/DDBJ whole genome shotgun (WGS) entry which is preliminary data.</text>
</comment>
<dbReference type="Gene3D" id="3.40.50.150">
    <property type="entry name" value="Vaccinia Virus protein VP39"/>
    <property type="match status" value="1"/>
</dbReference>
<keyword evidence="6" id="KW-1185">Reference proteome</keyword>
<dbReference type="EC" id="2.1.1.-" evidence="5"/>
<dbReference type="GO" id="GO:0008168">
    <property type="term" value="F:methyltransferase activity"/>
    <property type="evidence" value="ECO:0007669"/>
    <property type="project" value="UniProtKB-KW"/>
</dbReference>
<proteinExistence type="predicted"/>
<reference evidence="5 6" key="1">
    <citation type="submission" date="2021-10" db="EMBL/GenBank/DDBJ databases">
        <title>Anaerobic single-cell dispensing facilitates the cultivation of human gut bacteria.</title>
        <authorList>
            <person name="Afrizal A."/>
        </authorList>
    </citation>
    <scope>NUCLEOTIDE SEQUENCE [LARGE SCALE GENOMIC DNA]</scope>
    <source>
        <strain evidence="5 6">CLA-AA-H273</strain>
    </source>
</reference>
<evidence type="ECO:0000256" key="1">
    <source>
        <dbReference type="ARBA" id="ARBA00022603"/>
    </source>
</evidence>
<dbReference type="AlphaFoldDB" id="A0AAE3D6P0"/>
<sequence>MWIANNWKDYEVLDTSSGEKLERWGDYILVRPDPQVIWKTPHDHKAWKQKNGHYHRSAKGGGEWEFFSLPDEWAIHYTLPFQKAVTDSDPLTFHLKPFSFKHTGLFPEQAVNWDWFSGLIHNANRPVKVLNLFAYTGGATVSAAAAGAAVTHVDASKGMVGWAKENAAASGLADAPIRWLVDDCMKFVEREIRRGNKYDGIIMDPPSYGRGPKGEIWKIEDNIWDFVGLTAQLLSDDALFFLINSYTTGLQPAVLSYMMNSTLTKKFGGHVEAEEIGLPVTESGLVLPCGASGRWQRK</sequence>
<evidence type="ECO:0000313" key="6">
    <source>
        <dbReference type="Proteomes" id="UP001197795"/>
    </source>
</evidence>
<dbReference type="Gene3D" id="2.60.40.1180">
    <property type="entry name" value="Golgi alpha-mannosidase II"/>
    <property type="match status" value="1"/>
</dbReference>
<dbReference type="InterPro" id="IPR029063">
    <property type="entry name" value="SAM-dependent_MTases_sf"/>
</dbReference>
<dbReference type="GO" id="GO:0032259">
    <property type="term" value="P:methylation"/>
    <property type="evidence" value="ECO:0007669"/>
    <property type="project" value="UniProtKB-KW"/>
</dbReference>
<keyword evidence="1 5" id="KW-0489">Methyltransferase</keyword>
<organism evidence="5 6">
    <name type="scientific">Waltera acetigignens</name>
    <dbReference type="NCBI Taxonomy" id="2981769"/>
    <lineage>
        <taxon>Bacteria</taxon>
        <taxon>Bacillati</taxon>
        <taxon>Bacillota</taxon>
        <taxon>Clostridia</taxon>
        <taxon>Lachnospirales</taxon>
        <taxon>Lachnospiraceae</taxon>
        <taxon>Waltera</taxon>
    </lineage>
</organism>
<dbReference type="Proteomes" id="UP001197795">
    <property type="component" value="Unassembled WGS sequence"/>
</dbReference>
<accession>A0AAE3D6P0</accession>
<dbReference type="InterPro" id="IPR013780">
    <property type="entry name" value="Glyco_hydro_b"/>
</dbReference>
<gene>
    <name evidence="5" type="ORF">LKD75_03820</name>
</gene>
<dbReference type="InterPro" id="IPR019614">
    <property type="entry name" value="SAM-dep_methyl-trfase"/>
</dbReference>
<dbReference type="PANTHER" id="PTHR43042">
    <property type="entry name" value="SAM-DEPENDENT METHYLTRANSFERASE"/>
    <property type="match status" value="1"/>
</dbReference>
<protein>
    <submittedName>
        <fullName evidence="5">Class I SAM-dependent methyltransferase</fullName>
        <ecNumber evidence="5">2.1.1.-</ecNumber>
    </submittedName>
</protein>
<keyword evidence="3" id="KW-0949">S-adenosyl-L-methionine</keyword>
<evidence type="ECO:0000259" key="4">
    <source>
        <dbReference type="Pfam" id="PF10672"/>
    </source>
</evidence>
<name>A0AAE3D6P0_9FIRM</name>